<dbReference type="Proteomes" id="UP000231932">
    <property type="component" value="Chromosome"/>
</dbReference>
<dbReference type="SMART" id="SM00422">
    <property type="entry name" value="HTH_MERR"/>
    <property type="match status" value="1"/>
</dbReference>
<dbReference type="OrthoDB" id="9814833at2"/>
<dbReference type="EMBL" id="LR792683">
    <property type="protein sequence ID" value="CAB3390852.1"/>
    <property type="molecule type" value="Genomic_DNA"/>
</dbReference>
<sequence>MPSEPREYQISDLVQEFQISPRTIRYYEELGLVQPRRTAGNHRIYSRRDRARLKMILRGKMLGFSLREIAVLIQLYDIDPTEKRQYEEGLRYAYKHLEEVRHRIAELKLLEADLVEAIHAAETKYGELSAETNREETTRSENIKGVEPTHDG</sequence>
<reference evidence="4" key="2">
    <citation type="journal article" date="2018" name="Genome Announc.">
        <title>Complete Genome Sequence of Kyrpidia sp. Strain EA-1, a Thermophilic Knallgas Bacterium, Isolated from the Azores.</title>
        <authorList>
            <person name="Reiner J.E."/>
            <person name="Lapp C.J."/>
            <person name="Bunk B."/>
            <person name="Sproer C."/>
            <person name="Overmann J."/>
            <person name="Gescher J."/>
        </authorList>
    </citation>
    <scope>NUCLEOTIDE SEQUENCE</scope>
    <source>
        <strain evidence="4">EA-1</strain>
    </source>
</reference>
<evidence type="ECO:0000313" key="4">
    <source>
        <dbReference type="EMBL" id="ATY83995.1"/>
    </source>
</evidence>
<dbReference type="InterPro" id="IPR009061">
    <property type="entry name" value="DNA-bd_dom_put_sf"/>
</dbReference>
<dbReference type="EMBL" id="CP024955">
    <property type="protein sequence ID" value="ATY83995.1"/>
    <property type="molecule type" value="Genomic_DNA"/>
</dbReference>
<dbReference type="InterPro" id="IPR000551">
    <property type="entry name" value="MerR-type_HTH_dom"/>
</dbReference>
<feature type="compositionally biased region" description="Basic and acidic residues" evidence="2">
    <location>
        <begin position="132"/>
        <end position="152"/>
    </location>
</feature>
<dbReference type="InterPro" id="IPR047057">
    <property type="entry name" value="MerR_fam"/>
</dbReference>
<evidence type="ECO:0000256" key="2">
    <source>
        <dbReference type="SAM" id="MobiDB-lite"/>
    </source>
</evidence>
<proteinExistence type="predicted"/>
<dbReference type="GO" id="GO:0003700">
    <property type="term" value="F:DNA-binding transcription factor activity"/>
    <property type="evidence" value="ECO:0007669"/>
    <property type="project" value="InterPro"/>
</dbReference>
<reference evidence="5 7" key="3">
    <citation type="submission" date="2020-04" db="EMBL/GenBank/DDBJ databases">
        <authorList>
            <person name="Hogendoorn C."/>
        </authorList>
    </citation>
    <scope>NUCLEOTIDE SEQUENCE [LARGE SCALE GENOMIC DNA]</scope>
    <source>
        <strain evidence="5">COOX1</strain>
    </source>
</reference>
<dbReference type="KEGG" id="kyr:CVV65_02665"/>
<evidence type="ECO:0000259" key="3">
    <source>
        <dbReference type="PROSITE" id="PS50937"/>
    </source>
</evidence>
<organism evidence="4 6">
    <name type="scientific">Kyrpidia spormannii</name>
    <dbReference type="NCBI Taxonomy" id="2055160"/>
    <lineage>
        <taxon>Bacteria</taxon>
        <taxon>Bacillati</taxon>
        <taxon>Bacillota</taxon>
        <taxon>Bacilli</taxon>
        <taxon>Bacillales</taxon>
        <taxon>Alicyclobacillaceae</taxon>
        <taxon>Kyrpidia</taxon>
    </lineage>
</organism>
<evidence type="ECO:0000313" key="5">
    <source>
        <dbReference type="EMBL" id="CAB3390852.1"/>
    </source>
</evidence>
<dbReference type="PANTHER" id="PTHR30204">
    <property type="entry name" value="REDOX-CYCLING DRUG-SENSING TRANSCRIPTIONAL ACTIVATOR SOXR"/>
    <property type="match status" value="1"/>
</dbReference>
<feature type="region of interest" description="Disordered" evidence="2">
    <location>
        <begin position="126"/>
        <end position="152"/>
    </location>
</feature>
<dbReference type="Pfam" id="PF13411">
    <property type="entry name" value="MerR_1"/>
    <property type="match status" value="1"/>
</dbReference>
<dbReference type="Proteomes" id="UP000502196">
    <property type="component" value="Chromosome"/>
</dbReference>
<gene>
    <name evidence="5" type="ORF">COOX1_0620</name>
    <name evidence="4" type="ORF">CVV65_02665</name>
</gene>
<dbReference type="AlphaFoldDB" id="A0A2K8N4C1"/>
<feature type="domain" description="HTH merR-type" evidence="3">
    <location>
        <begin position="7"/>
        <end position="75"/>
    </location>
</feature>
<name>A0A2K8N4C1_9BACL</name>
<protein>
    <submittedName>
        <fullName evidence="4">MerR family transcriptional regulator</fullName>
    </submittedName>
</protein>
<dbReference type="SUPFAM" id="SSF46955">
    <property type="entry name" value="Putative DNA-binding domain"/>
    <property type="match status" value="1"/>
</dbReference>
<keyword evidence="6" id="KW-1185">Reference proteome</keyword>
<evidence type="ECO:0000256" key="1">
    <source>
        <dbReference type="ARBA" id="ARBA00023125"/>
    </source>
</evidence>
<evidence type="ECO:0000313" key="7">
    <source>
        <dbReference type="Proteomes" id="UP000502196"/>
    </source>
</evidence>
<dbReference type="PROSITE" id="PS50937">
    <property type="entry name" value="HTH_MERR_2"/>
    <property type="match status" value="1"/>
</dbReference>
<reference evidence="6" key="1">
    <citation type="submission" date="2017-11" db="EMBL/GenBank/DDBJ databases">
        <title>Complete Genome Sequence of Kyrpidia sp. Strain EA-1, a thermophilic, hydrogen-oxidizing Bacterium, isolated from the Azores.</title>
        <authorList>
            <person name="Reiner J.E."/>
            <person name="Lapp C.J."/>
            <person name="Bunk B."/>
            <person name="Gescher J."/>
        </authorList>
    </citation>
    <scope>NUCLEOTIDE SEQUENCE [LARGE SCALE GENOMIC DNA]</scope>
    <source>
        <strain evidence="6">EA-1</strain>
    </source>
</reference>
<dbReference type="GO" id="GO:0003677">
    <property type="term" value="F:DNA binding"/>
    <property type="evidence" value="ECO:0007669"/>
    <property type="project" value="UniProtKB-KW"/>
</dbReference>
<dbReference type="RefSeq" id="WP_013076093.1">
    <property type="nucleotide sequence ID" value="NZ_CP024955.1"/>
</dbReference>
<keyword evidence="1" id="KW-0238">DNA-binding</keyword>
<evidence type="ECO:0000313" key="6">
    <source>
        <dbReference type="Proteomes" id="UP000231932"/>
    </source>
</evidence>
<dbReference type="PANTHER" id="PTHR30204:SF58">
    <property type="entry name" value="HTH-TYPE TRANSCRIPTIONAL REGULATOR YFMP"/>
    <property type="match status" value="1"/>
</dbReference>
<dbReference type="Gene3D" id="1.10.1660.10">
    <property type="match status" value="1"/>
</dbReference>
<accession>A0A2K8N4C1</accession>